<reference evidence="3" key="17">
    <citation type="journal article" date="2015" name="Life">
        <title>A manual curation strategy to improve genome annotation: application to a set of haloarchael genomes.</title>
        <authorList>
            <person name="Pfeiffer F."/>
            <person name="Oesterhelt D."/>
        </authorList>
    </citation>
    <scope>NUCLEOTIDE SEQUENCE</scope>
    <source>
        <strain evidence="3">NRC-1</strain>
        <plasmid evidence="3">pNRC100</plasmid>
    </source>
</reference>
<dbReference type="EMBL" id="AF016485">
    <property type="protein sequence ID" value="AAC82852.1"/>
    <property type="molecule type" value="Genomic_DNA"/>
</dbReference>
<evidence type="ECO:0000313" key="5">
    <source>
        <dbReference type="Proteomes" id="UP000000554"/>
    </source>
</evidence>
<dbReference type="EMBL" id="BK010830">
    <property type="protein sequence ID" value="DAC79549.1"/>
    <property type="molecule type" value="Genomic_DNA"/>
</dbReference>
<keyword evidence="5" id="KW-1185">Reference proteome</keyword>
<dbReference type="EMBL" id="BK010830">
    <property type="protein sequence ID" value="DAC79636.1"/>
    <property type="molecule type" value="Genomic_DNA"/>
</dbReference>
<reference evidence="2" key="6">
    <citation type="journal article" date="1993" name="Experientia">
        <title>Identification and analysis of the gas vesicle gene cluster on an unstable plasmid of Halobacterium halobium.</title>
        <authorList>
            <person name="DasSarma S."/>
        </authorList>
    </citation>
    <scope>NUCLEOTIDE SEQUENCE</scope>
    <source>
        <strain evidence="2">NRC-1</strain>
    </source>
</reference>
<reference evidence="2" key="9">
    <citation type="journal article" date="1994" name="J. Bacteriol.">
        <title>Wild-type gas vesicle formation requires at least ten genes in the gvp gene cluster of Halobacterium halobium plasmid pNRC100.</title>
        <authorList>
            <person name="DasSarma S."/>
            <person name="Arora P."/>
            <person name="Lin F."/>
            <person name="Molinari E."/>
            <person name="Yin L.R."/>
        </authorList>
    </citation>
    <scope>NUCLEOTIDE SEQUENCE</scope>
    <source>
        <strain evidence="2">NRC-1</strain>
    </source>
</reference>
<gene>
    <name evidence="3" type="ORF">VNG_7068</name>
    <name evidence="4" type="ORF">VNG_7141</name>
</gene>
<reference evidence="2" key="12">
    <citation type="journal article" date="1997" name="FEMS Microbiol. Lett.">
        <title>Genetic analysis of gas vesicle formation in haloarchaea.</title>
        <authorList>
            <person name="DasSarma S."/>
            <person name="Arora P."/>
        </authorList>
    </citation>
    <scope>NUCLEOTIDE SEQUENCE</scope>
    <source>
        <strain evidence="2">NRC-1</strain>
        <plasmid evidence="2">pNRC100</plasmid>
    </source>
</reference>
<reference evidence="2" key="3">
    <citation type="journal article" date="1991" name="Gene">
        <title>Structure and organization of the gas vesicle gene cluster on the Halobacterium halobium plasmid pNRC100.</title>
        <authorList>
            <person name="Jones J.G."/>
            <person name="Young D.C."/>
            <person name="DasSarma S."/>
        </authorList>
    </citation>
    <scope>NUCLEOTIDE SEQUENCE</scope>
    <source>
        <strain evidence="2">NRC-1</strain>
    </source>
</reference>
<dbReference type="KEGG" id="hal:AAC82925.1"/>
<proteinExistence type="predicted"/>
<name>O54602_HALSA</name>
<geneLocation type="plasmid" evidence="2 5">
    <name>pNRC100</name>
</geneLocation>
<reference evidence="2" key="2">
    <citation type="journal article" date="1989" name="Nucleic Acids Res.">
        <title>Analysis of insertion mutants reveals two new genes in the pNRC100 gas vesicle gene cluster of Halobacterium halobium.</title>
        <authorList>
            <person name="Jones J.G."/>
            <person name="Hackett N.R."/>
            <person name="Halladay J.T."/>
            <person name="Scothorn D.J."/>
            <person name="Yang C.F."/>
            <person name="Ng W.L."/>
            <person name="DasSarma S."/>
        </authorList>
    </citation>
    <scope>NUCLEOTIDE SEQUENCE</scope>
    <source>
        <strain evidence="2">NRC-1</strain>
    </source>
</reference>
<dbReference type="EMBL" id="AF016485">
    <property type="protein sequence ID" value="AAC82925.1"/>
    <property type="molecule type" value="Genomic_DNA"/>
</dbReference>
<dbReference type="PIR" id="T08285">
    <property type="entry name" value="T08285"/>
</dbReference>
<reference evidence="2" key="11">
    <citation type="book" date="1995" name="ARCHAEA: A LABORATORY MANUAL - HALOPHILES: 253-255" publisher="Cold Spring Harbor Laboratory Press">
        <title>Natural plasmids and plasmid vectors of halophiles.</title>
        <authorList>
            <person name="DasSarma S."/>
            <person name="Robb F.T."/>
            <person name="Place A.R."/>
            <person name="Sowers K.R."/>
            <person name="Schreier H.J."/>
            <person name="DasSarma S. and Fleischmann"/>
            <person name="E.M."/>
        </authorList>
    </citation>
    <scope>NUCLEOTIDE SEQUENCE</scope>
    <source>
        <strain evidence="2">NRC-1</strain>
        <plasmid evidence="2">pNRC100</plasmid>
    </source>
</reference>
<evidence type="ECO:0000313" key="4">
    <source>
        <dbReference type="EMBL" id="DAC79636.1"/>
    </source>
</evidence>
<evidence type="ECO:0000313" key="2">
    <source>
        <dbReference type="EMBL" id="AAC82925.1"/>
    </source>
</evidence>
<reference evidence="2" key="14">
    <citation type="submission" date="1998-01" db="EMBL/GenBank/DDBJ databases">
        <authorList>
            <person name="Ng W.L."/>
            <person name="Ciufo S.A."/>
            <person name="Smith T.M."/>
            <person name="Bumgarner R.E."/>
            <person name="Loretz C."/>
            <person name="Baskin D."/>
            <person name="Faust J."/>
            <person name="Seto J."/>
            <person name="Slagel J."/>
            <person name="Hood L."/>
            <person name="DasSarma S."/>
        </authorList>
    </citation>
    <scope>NUCLEOTIDE SEQUENCE</scope>
    <source>
        <strain evidence="2">NRC-1</strain>
        <plasmid evidence="2">pNRC100</plasmid>
    </source>
</reference>
<protein>
    <submittedName>
        <fullName evidence="3">Spurious ORF</fullName>
    </submittedName>
</protein>
<dbReference type="HOGENOM" id="CLU_1329443_0_0_2"/>
<dbReference type="AlphaFoldDB" id="O54602"/>
<evidence type="ECO:0000313" key="3">
    <source>
        <dbReference type="EMBL" id="DAC79549.1"/>
    </source>
</evidence>
<keyword evidence="2" id="KW-0614">Plasmid</keyword>
<reference evidence="3" key="16">
    <citation type="journal article" date="2008" name="Genomics">
        <title>Evolution in the laboratory: the genome of Halobacterium salinarum strain R1 compared to that of strain NRC-1.</title>
        <authorList>
            <person name="Pfeiffer F."/>
            <person name="Schuster S.C."/>
            <person name="Broicher A."/>
            <person name="Falb M."/>
            <person name="Palm P."/>
            <person name="Rodewald K."/>
            <person name="Ruepp A."/>
            <person name="Soppa J."/>
            <person name="Tittor J."/>
            <person name="Oesterhelt D."/>
        </authorList>
    </citation>
    <scope>NUCLEOTIDE SEQUENCE</scope>
    <source>
        <strain evidence="3">NRC-1</strain>
        <plasmid evidence="3">pNRC100</plasmid>
    </source>
</reference>
<reference evidence="2" key="4">
    <citation type="journal article" date="1991" name="J. Bacteriol.">
        <title>Structure of the gas vesicle plasmid in Halobacterium halobium inversion isomers, inverted repeats, and insertion sequences.</title>
        <authorList>
            <person name="Ng W.L."/>
            <person name="Kothakota S."/>
            <person name="DasSarma S."/>
        </authorList>
    </citation>
    <scope>NUCLEOTIDE SEQUENCE</scope>
    <source>
        <strain evidence="2">NRC-1</strain>
    </source>
</reference>
<reference evidence="2 5" key="13">
    <citation type="journal article" date="1998" name="Genome Res.">
        <title>Snapshot of a large dynamic replicon in a halophilic archaeon: megaplasmid or minichromosome?</title>
        <authorList>
            <person name="Ng W.V."/>
            <person name="Ciufo S.A."/>
            <person name="Smith T.M."/>
            <person name="Bumgarner R.E."/>
            <person name="Baskin D."/>
            <person name="Faust J."/>
            <person name="Hall B."/>
            <person name="Loretz C."/>
            <person name="Seto J."/>
            <person name="Slagel J."/>
            <person name="Hood L."/>
            <person name="DasSarma S."/>
        </authorList>
    </citation>
    <scope>NUCLEOTIDE SEQUENCE [LARGE SCALE GENOMIC DNA]</scope>
    <source>
        <strain evidence="5">ATCC 700922 / JCM 11081 / NRC-1</strain>
        <strain evidence="2">NRC-1</strain>
        <plasmid evidence="5">Plasmid pNRC100</plasmid>
    </source>
</reference>
<reference evidence="2 5" key="15">
    <citation type="journal article" date="2000" name="Proc. Natl. Acad. Sci. U.S.A.">
        <title>Genome sequence of Halobacterium species NRC-1.</title>
        <authorList>
            <person name="Ng W.V."/>
            <person name="Kennedy S.P."/>
            <person name="Mahairas G.G."/>
            <person name="Berquist B."/>
            <person name="Pan M."/>
            <person name="Shukla H.D."/>
            <person name="Lasky S.R."/>
            <person name="Baliga N.S."/>
            <person name="Thorsson V."/>
            <person name="Sbrogna J."/>
            <person name="Swartzell S."/>
            <person name="Weir D."/>
            <person name="Hall J."/>
            <person name="Dahl T.A."/>
            <person name="Welti R."/>
            <person name="Goo Y.A."/>
            <person name="Leithauser B."/>
            <person name="Keller K."/>
            <person name="Cruz R."/>
            <person name="Danson M.J."/>
            <person name="Hough D.W."/>
            <person name="Maddocks D.G."/>
            <person name="Jablonski P.E."/>
            <person name="Krebs M.P."/>
            <person name="Angevine C.M."/>
            <person name="Dale H."/>
            <person name="Isenbarger T.A."/>
            <person name="Peck R.F."/>
            <person name="Pohlschroder M."/>
            <person name="Spudich J.L."/>
            <person name="Jung K.W."/>
            <person name="Alam M."/>
            <person name="Freitas T."/>
            <person name="Hou S."/>
            <person name="Daniels C.J."/>
            <person name="Dennis P.P."/>
            <person name="Omer A.D."/>
            <person name="Ebhardt H."/>
            <person name="Lowe T.M."/>
            <person name="Liang P."/>
            <person name="Riley M."/>
            <person name="Hood L."/>
            <person name="DasSarma S."/>
        </authorList>
    </citation>
    <scope>NUCLEOTIDE SEQUENCE [LARGE SCALE GENOMIC DNA]</scope>
    <source>
        <strain evidence="5">ATCC 700922 / JCM 11081 / NRC-1</strain>
        <strain evidence="2">NRC-1</strain>
        <plasmid evidence="5">Plasmid pNRC100</plasmid>
    </source>
</reference>
<sequence>MVGTVDKRLRQVGDVHDSSLDGRRLVAEELPLGDRRDAIGDAVNLATLGSRRGDDVHGSGNLFGQPVMAEGAVVADVHRLSDVRGDEILVGRVHGLLASSEGDDEISAGEQPVQPPFLGEAGGDLAGGVRRDLEGRLDVVDRDYLVALRGEMREESALTGRKALPYSLCLLCGTHTCVSYIEYEARQASTLRLLLLAGQTPDYEPS</sequence>
<dbReference type="KEGG" id="hal:AAC82852.1"/>
<reference evidence="2" key="10">
    <citation type="journal article" date="1994" name="Syst. Appl. Microbiol.">
        <title>Large deletions in class III gas vesicle-deficient mutants of Halobacterium halobium.</title>
        <authorList>
            <person name="Ng W.L."/>
            <person name="Arora P."/>
            <person name="DasSarma S."/>
        </authorList>
    </citation>
    <scope>NUCLEOTIDE SEQUENCE</scope>
    <source>
        <strain evidence="2">NRC-1</strain>
        <plasmid evidence="2">pNRC100</plasmid>
    </source>
</reference>
<dbReference type="Proteomes" id="UP000000554">
    <property type="component" value="Plasmid pNRC100"/>
</dbReference>
<reference evidence="3" key="18">
    <citation type="journal article" date="2019" name="Microbiol. Resour. Announc.">
        <title>The genome of the Halobacterium salinarum type strain is closely related to that of the laboratory strains NRC-1 and R1.</title>
        <authorList>
            <person name="Pfeiffer F."/>
            <person name="Marchfelder A."/>
            <person name="Habermann B.H."/>
            <person name="Dyall-Smith M."/>
        </authorList>
    </citation>
    <scope>NUCLEOTIDE SEQUENCE</scope>
    <source>
        <strain evidence="3">NRC-1</strain>
        <plasmid evidence="3">pNRC100</plasmid>
    </source>
</reference>
<reference evidence="2" key="8">
    <citation type="journal article" date="1993" name="J. Bacteriol.">
        <title>Minimal replication origin of the 200-kilobase Halobacterium plasmid pNRC100.</title>
        <authorList>
            <person name="Ng W.L."/>
            <person name="DasSarma S."/>
        </authorList>
    </citation>
    <scope>NUCLEOTIDE SEQUENCE</scope>
    <source>
        <strain evidence="2">NRC-1</strain>
    </source>
</reference>
<reference evidence="2" key="1">
    <citation type="journal article" date="1987" name="Mol. Microbiol.">
        <title>A plasmid-encoded gas vesicle protein gene in a halophilic archaebacterium.</title>
        <authorList>
            <person name="DasSarma S."/>
            <person name="Damerval T."/>
            <person name="Jones J.G."/>
            <person name="Tandeau de Marsac N."/>
        </authorList>
    </citation>
    <scope>NUCLEOTIDE SEQUENCE</scope>
    <source>
        <strain evidence="2">NRC-1</strain>
    </source>
</reference>
<reference evidence="2" key="5">
    <citation type="journal article" date="1992" name="Gene">
        <title>Genetic transformation of a halophilic archaebacterium with a gas vesicle gene cluster restores its ability to float.</title>
        <authorList>
            <person name="Halladay J.T."/>
            <person name="Ng W.L."/>
            <person name="DasSarma S."/>
        </authorList>
    </citation>
    <scope>NUCLEOTIDE SEQUENCE</scope>
    <source>
        <strain evidence="2">NRC-1</strain>
    </source>
</reference>
<reference evidence="2" key="7">
    <citation type="journal article" date="1993" name="J. Bacteriol.">
        <title>The rightward gas vesicle operon in Halobacterium plasmid pNRC100: identification of the gvpA and gvpC gene products by use of antibody probes and genetic analysis of the region downstream of gvpC.</title>
        <authorList>
            <person name="Halladay J.T."/>
            <person name="Jones J.G."/>
            <person name="Lin F."/>
            <person name="MacDonald A.B."/>
            <person name="DasSarma S."/>
        </authorList>
    </citation>
    <scope>NUCLEOTIDE SEQUENCE</scope>
    <source>
        <strain evidence="1">NRC-1</strain>
        <plasmid evidence="2">pNRC100</plasmid>
    </source>
</reference>
<organism evidence="2 5">
    <name type="scientific">Halobacterium salinarum (strain ATCC 700922 / JCM 11081 / NRC-1)</name>
    <name type="common">Halobacterium halobium</name>
    <dbReference type="NCBI Taxonomy" id="64091"/>
    <lineage>
        <taxon>Archaea</taxon>
        <taxon>Methanobacteriati</taxon>
        <taxon>Methanobacteriota</taxon>
        <taxon>Stenosarchaea group</taxon>
        <taxon>Halobacteria</taxon>
        <taxon>Halobacteriales</taxon>
        <taxon>Halobacteriaceae</taxon>
        <taxon>Halobacterium</taxon>
        <taxon>Halobacterium salinarum NRC-34001</taxon>
    </lineage>
</organism>
<evidence type="ECO:0000313" key="1">
    <source>
        <dbReference type="EMBL" id="AAC82852.1"/>
    </source>
</evidence>
<accession>O54602</accession>